<gene>
    <name evidence="3" type="ORF">NDU88_000841</name>
</gene>
<name>A0AAV7V6U7_PLEWA</name>
<sequence length="191" mass="21976">MKSLLIVISLLGLVACKTVDIMPKEDLVDHSGSDPLPKLNTSDVYRCPVCGIHDWTKFGSTCYKFFPQKLTFPSAEMFCRRKIRGGRLASVHSRKQNYQLRGLFQANSPYAWLGGIYLRQDKIFIWSDGTEFNYKNWAPGQPDYFCKNEECVHMYGSGLWNDLGCASRLAFFCEYRLSREEQARGEEKLLC</sequence>
<feature type="chain" id="PRO_5043361547" description="C-type lectin domain-containing protein" evidence="1">
    <location>
        <begin position="17"/>
        <end position="191"/>
    </location>
</feature>
<dbReference type="CDD" id="cd00037">
    <property type="entry name" value="CLECT"/>
    <property type="match status" value="1"/>
</dbReference>
<dbReference type="InterPro" id="IPR001304">
    <property type="entry name" value="C-type_lectin-like"/>
</dbReference>
<feature type="signal peptide" evidence="1">
    <location>
        <begin position="1"/>
        <end position="16"/>
    </location>
</feature>
<keyword evidence="1" id="KW-0732">Signal</keyword>
<evidence type="ECO:0000259" key="2">
    <source>
        <dbReference type="PROSITE" id="PS50041"/>
    </source>
</evidence>
<accession>A0AAV7V6U7</accession>
<dbReference type="SUPFAM" id="SSF56436">
    <property type="entry name" value="C-type lectin-like"/>
    <property type="match status" value="1"/>
</dbReference>
<dbReference type="Pfam" id="PF00059">
    <property type="entry name" value="Lectin_C"/>
    <property type="match status" value="1"/>
</dbReference>
<dbReference type="Gene3D" id="3.10.100.10">
    <property type="entry name" value="Mannose-Binding Protein A, subunit A"/>
    <property type="match status" value="1"/>
</dbReference>
<organism evidence="3 4">
    <name type="scientific">Pleurodeles waltl</name>
    <name type="common">Iberian ribbed newt</name>
    <dbReference type="NCBI Taxonomy" id="8319"/>
    <lineage>
        <taxon>Eukaryota</taxon>
        <taxon>Metazoa</taxon>
        <taxon>Chordata</taxon>
        <taxon>Craniata</taxon>
        <taxon>Vertebrata</taxon>
        <taxon>Euteleostomi</taxon>
        <taxon>Amphibia</taxon>
        <taxon>Batrachia</taxon>
        <taxon>Caudata</taxon>
        <taxon>Salamandroidea</taxon>
        <taxon>Salamandridae</taxon>
        <taxon>Pleurodelinae</taxon>
        <taxon>Pleurodeles</taxon>
    </lineage>
</organism>
<dbReference type="EMBL" id="JANPWB010000003">
    <property type="protein sequence ID" value="KAJ1196978.1"/>
    <property type="molecule type" value="Genomic_DNA"/>
</dbReference>
<dbReference type="Proteomes" id="UP001066276">
    <property type="component" value="Chromosome 2_1"/>
</dbReference>
<dbReference type="PROSITE" id="PS51257">
    <property type="entry name" value="PROKAR_LIPOPROTEIN"/>
    <property type="match status" value="1"/>
</dbReference>
<evidence type="ECO:0000313" key="3">
    <source>
        <dbReference type="EMBL" id="KAJ1196978.1"/>
    </source>
</evidence>
<comment type="caution">
    <text evidence="3">The sequence shown here is derived from an EMBL/GenBank/DDBJ whole genome shotgun (WGS) entry which is preliminary data.</text>
</comment>
<dbReference type="PROSITE" id="PS50041">
    <property type="entry name" value="C_TYPE_LECTIN_2"/>
    <property type="match status" value="1"/>
</dbReference>
<proteinExistence type="predicted"/>
<dbReference type="SMART" id="SM00034">
    <property type="entry name" value="CLECT"/>
    <property type="match status" value="1"/>
</dbReference>
<dbReference type="InterPro" id="IPR050111">
    <property type="entry name" value="C-type_lectin/snaclec_domain"/>
</dbReference>
<protein>
    <recommendedName>
        <fullName evidence="2">C-type lectin domain-containing protein</fullName>
    </recommendedName>
</protein>
<reference evidence="3" key="1">
    <citation type="journal article" date="2022" name="bioRxiv">
        <title>Sequencing and chromosome-scale assembly of the giantPleurodeles waltlgenome.</title>
        <authorList>
            <person name="Brown T."/>
            <person name="Elewa A."/>
            <person name="Iarovenko S."/>
            <person name="Subramanian E."/>
            <person name="Araus A.J."/>
            <person name="Petzold A."/>
            <person name="Susuki M."/>
            <person name="Suzuki K.-i.T."/>
            <person name="Hayashi T."/>
            <person name="Toyoda A."/>
            <person name="Oliveira C."/>
            <person name="Osipova E."/>
            <person name="Leigh N.D."/>
            <person name="Simon A."/>
            <person name="Yun M.H."/>
        </authorList>
    </citation>
    <scope>NUCLEOTIDE SEQUENCE</scope>
    <source>
        <strain evidence="3">20211129_DDA</strain>
        <tissue evidence="3">Liver</tissue>
    </source>
</reference>
<keyword evidence="4" id="KW-1185">Reference proteome</keyword>
<dbReference type="InterPro" id="IPR016186">
    <property type="entry name" value="C-type_lectin-like/link_sf"/>
</dbReference>
<dbReference type="InterPro" id="IPR016187">
    <property type="entry name" value="CTDL_fold"/>
</dbReference>
<evidence type="ECO:0000313" key="4">
    <source>
        <dbReference type="Proteomes" id="UP001066276"/>
    </source>
</evidence>
<dbReference type="PANTHER" id="PTHR22803">
    <property type="entry name" value="MANNOSE, PHOSPHOLIPASE, LECTIN RECEPTOR RELATED"/>
    <property type="match status" value="1"/>
</dbReference>
<feature type="domain" description="C-type lectin" evidence="2">
    <location>
        <begin position="58"/>
        <end position="174"/>
    </location>
</feature>
<evidence type="ECO:0000256" key="1">
    <source>
        <dbReference type="SAM" id="SignalP"/>
    </source>
</evidence>
<dbReference type="AlphaFoldDB" id="A0AAV7V6U7"/>